<dbReference type="InterPro" id="IPR036388">
    <property type="entry name" value="WH-like_DNA-bd_sf"/>
</dbReference>
<dbReference type="InterPro" id="IPR000792">
    <property type="entry name" value="Tscrpt_reg_LuxR_C"/>
</dbReference>
<evidence type="ECO:0000256" key="1">
    <source>
        <dbReference type="ARBA" id="ARBA00023015"/>
    </source>
</evidence>
<gene>
    <name evidence="5" type="ORF">TBOG_03027</name>
</gene>
<evidence type="ECO:0000259" key="4">
    <source>
        <dbReference type="PROSITE" id="PS50043"/>
    </source>
</evidence>
<accession>A0A9P2M4K6</accession>
<dbReference type="AlphaFoldDB" id="A0A9P2M4K6"/>
<feature type="domain" description="HTH luxR-type" evidence="4">
    <location>
        <begin position="1"/>
        <end position="59"/>
    </location>
</feature>
<dbReference type="InterPro" id="IPR016032">
    <property type="entry name" value="Sig_transdc_resp-reg_C-effctor"/>
</dbReference>
<dbReference type="PANTHER" id="PTHR44688">
    <property type="entry name" value="DNA-BINDING TRANSCRIPTIONAL ACTIVATOR DEVR_DOSR"/>
    <property type="match status" value="1"/>
</dbReference>
<dbReference type="PANTHER" id="PTHR44688:SF16">
    <property type="entry name" value="DNA-BINDING TRANSCRIPTIONAL ACTIVATOR DEVR_DOSR"/>
    <property type="match status" value="1"/>
</dbReference>
<dbReference type="EMBL" id="GG663503">
    <property type="protein sequence ID" value="EFD44192.2"/>
    <property type="molecule type" value="Genomic_DNA"/>
</dbReference>
<name>A0A9P2M4K6_MYCTX</name>
<evidence type="ECO:0000313" key="5">
    <source>
        <dbReference type="EMBL" id="EFD44192.2"/>
    </source>
</evidence>
<dbReference type="PROSITE" id="PS50043">
    <property type="entry name" value="HTH_LUXR_2"/>
    <property type="match status" value="1"/>
</dbReference>
<dbReference type="Gene3D" id="1.10.10.10">
    <property type="entry name" value="Winged helix-like DNA-binding domain superfamily/Winged helix DNA-binding domain"/>
    <property type="match status" value="1"/>
</dbReference>
<evidence type="ECO:0000313" key="6">
    <source>
        <dbReference type="Proteomes" id="UP000005088"/>
    </source>
</evidence>
<dbReference type="GO" id="GO:0006355">
    <property type="term" value="P:regulation of DNA-templated transcription"/>
    <property type="evidence" value="ECO:0007669"/>
    <property type="project" value="InterPro"/>
</dbReference>
<reference evidence="6" key="1">
    <citation type="submission" date="2009-03" db="EMBL/GenBank/DDBJ databases">
        <title>The Genome Sequence of Mycobacterium africanum strain K85 (originally listed here as Mycobacterium tuberculosis).</title>
        <authorList>
            <consortium name="The Broad Institute Genome Sequencing Platform"/>
            <person name="Small P."/>
            <person name="Gagneaux S."/>
            <person name="Hopewell P."/>
            <person name="Young S.K."/>
            <person name="Kodira C.D."/>
            <person name="Zeng Q."/>
            <person name="Koehrsen M."/>
            <person name="Alvarado L."/>
            <person name="Berlin A."/>
            <person name="Borenstein D."/>
            <person name="Chen Z."/>
            <person name="Engels R."/>
            <person name="Freedman E."/>
            <person name="Gellesch M."/>
            <person name="Goldberg J."/>
            <person name="Griggs A."/>
            <person name="Gujja S."/>
            <person name="Heiman D."/>
            <person name="Hepburn T."/>
            <person name="Howarth C."/>
            <person name="Jen D."/>
            <person name="Larson L."/>
            <person name="Lewis B."/>
            <person name="Mehta T."/>
            <person name="Park D."/>
            <person name="Pearson M."/>
            <person name="Roberts A."/>
            <person name="Saif S."/>
            <person name="Shea T."/>
            <person name="Shenoy N."/>
            <person name="Sisk P."/>
            <person name="Stolte C."/>
            <person name="Sykes S."/>
            <person name="Walk T."/>
            <person name="White J."/>
            <person name="Yandava C."/>
            <person name="Nusbaum C."/>
            <person name="Galagan J."/>
            <person name="Birren B."/>
        </authorList>
    </citation>
    <scope>NUCLEOTIDE SEQUENCE [LARGE SCALE GENOMIC DNA]</scope>
    <source>
        <strain evidence="6">K85</strain>
    </source>
</reference>
<evidence type="ECO:0000256" key="2">
    <source>
        <dbReference type="ARBA" id="ARBA00023125"/>
    </source>
</evidence>
<dbReference type="SUPFAM" id="SSF46894">
    <property type="entry name" value="C-terminal effector domain of the bipartite response regulators"/>
    <property type="match status" value="1"/>
</dbReference>
<keyword evidence="1" id="KW-0805">Transcription regulation</keyword>
<keyword evidence="3" id="KW-0804">Transcription</keyword>
<dbReference type="PROSITE" id="PS00622">
    <property type="entry name" value="HTH_LUXR_1"/>
    <property type="match status" value="1"/>
</dbReference>
<evidence type="ECO:0000256" key="3">
    <source>
        <dbReference type="ARBA" id="ARBA00023163"/>
    </source>
</evidence>
<dbReference type="CDD" id="cd06170">
    <property type="entry name" value="LuxR_C_like"/>
    <property type="match status" value="1"/>
</dbReference>
<organism evidence="5 6">
    <name type="scientific">Mycobacterium tuberculosis variant africanum K85</name>
    <dbReference type="NCBI Taxonomy" id="611304"/>
    <lineage>
        <taxon>Bacteria</taxon>
        <taxon>Bacillati</taxon>
        <taxon>Actinomycetota</taxon>
        <taxon>Actinomycetes</taxon>
        <taxon>Mycobacteriales</taxon>
        <taxon>Mycobacteriaceae</taxon>
        <taxon>Mycobacterium</taxon>
        <taxon>Mycobacterium tuberculosis complex</taxon>
    </lineage>
</organism>
<proteinExistence type="predicted"/>
<dbReference type="PRINTS" id="PR00038">
    <property type="entry name" value="HTHLUXR"/>
</dbReference>
<dbReference type="Pfam" id="PF00196">
    <property type="entry name" value="GerE"/>
    <property type="match status" value="1"/>
</dbReference>
<keyword evidence="2" id="KW-0238">DNA-binding</keyword>
<sequence length="68" mass="7478">MTPTELEVALLVGEGLSNKEIGVRLFISPRTVHSHLTHVYTKLGLSSRLQLAQQAARRGESERGPSRP</sequence>
<protein>
    <recommendedName>
        <fullName evidence="4">HTH luxR-type domain-containing protein</fullName>
    </recommendedName>
</protein>
<dbReference type="Proteomes" id="UP000005088">
    <property type="component" value="Unassembled WGS sequence"/>
</dbReference>
<dbReference type="SMART" id="SM00421">
    <property type="entry name" value="HTH_LUXR"/>
    <property type="match status" value="1"/>
</dbReference>
<dbReference type="GO" id="GO:0003677">
    <property type="term" value="F:DNA binding"/>
    <property type="evidence" value="ECO:0007669"/>
    <property type="project" value="UniProtKB-KW"/>
</dbReference>